<dbReference type="Pfam" id="PF00615">
    <property type="entry name" value="RGS"/>
    <property type="match status" value="1"/>
</dbReference>
<dbReference type="PRINTS" id="PR01301">
    <property type="entry name" value="RGSPROTEIN"/>
</dbReference>
<dbReference type="PROSITE" id="PS50132">
    <property type="entry name" value="RGS"/>
    <property type="match status" value="1"/>
</dbReference>
<gene>
    <name evidence="3" type="ORF">NAEGRDRAFT_68703</name>
</gene>
<dbReference type="Gene3D" id="3.30.1520.10">
    <property type="entry name" value="Phox-like domain"/>
    <property type="match status" value="1"/>
</dbReference>
<dbReference type="SMART" id="SM00315">
    <property type="entry name" value="RGS"/>
    <property type="match status" value="1"/>
</dbReference>
<organism evidence="4">
    <name type="scientific">Naegleria gruberi</name>
    <name type="common">Amoeba</name>
    <dbReference type="NCBI Taxonomy" id="5762"/>
    <lineage>
        <taxon>Eukaryota</taxon>
        <taxon>Discoba</taxon>
        <taxon>Heterolobosea</taxon>
        <taxon>Tetramitia</taxon>
        <taxon>Eutetramitia</taxon>
        <taxon>Vahlkampfiidae</taxon>
        <taxon>Naegleria</taxon>
    </lineage>
</organism>
<dbReference type="Proteomes" id="UP000006671">
    <property type="component" value="Unassembled WGS sequence"/>
</dbReference>
<feature type="domain" description="RGS" evidence="1">
    <location>
        <begin position="157"/>
        <end position="271"/>
    </location>
</feature>
<dbReference type="InterPro" id="IPR016137">
    <property type="entry name" value="RGS"/>
</dbReference>
<dbReference type="VEuPathDB" id="AmoebaDB:NAEGRDRAFT_68703"/>
<dbReference type="InterPro" id="IPR036305">
    <property type="entry name" value="RGS_sf"/>
</dbReference>
<dbReference type="PANTHER" id="PTHR10845">
    <property type="entry name" value="REGULATOR OF G PROTEIN SIGNALING"/>
    <property type="match status" value="1"/>
</dbReference>
<evidence type="ECO:0000259" key="2">
    <source>
        <dbReference type="PROSITE" id="PS50195"/>
    </source>
</evidence>
<dbReference type="GeneID" id="8861956"/>
<dbReference type="InterPro" id="IPR044926">
    <property type="entry name" value="RGS_subdomain_2"/>
</dbReference>
<evidence type="ECO:0000313" key="3">
    <source>
        <dbReference type="EMBL" id="EFC43369.1"/>
    </source>
</evidence>
<dbReference type="Pfam" id="PF00787">
    <property type="entry name" value="PX"/>
    <property type="match status" value="1"/>
</dbReference>
<dbReference type="InParanoid" id="D2VIJ7"/>
<proteinExistence type="predicted"/>
<feature type="domain" description="PX" evidence="2">
    <location>
        <begin position="22"/>
        <end position="139"/>
    </location>
</feature>
<accession>D2VIJ7</accession>
<dbReference type="PROSITE" id="PS50195">
    <property type="entry name" value="PX"/>
    <property type="match status" value="1"/>
</dbReference>
<dbReference type="SMART" id="SM00312">
    <property type="entry name" value="PX"/>
    <property type="match status" value="1"/>
</dbReference>
<keyword evidence="4" id="KW-1185">Reference proteome</keyword>
<dbReference type="EMBL" id="GG738874">
    <property type="protein sequence ID" value="EFC43369.1"/>
    <property type="molecule type" value="Genomic_DNA"/>
</dbReference>
<evidence type="ECO:0000259" key="1">
    <source>
        <dbReference type="PROSITE" id="PS50132"/>
    </source>
</evidence>
<dbReference type="OMA" id="DPMKEGK"/>
<dbReference type="InterPro" id="IPR036871">
    <property type="entry name" value="PX_dom_sf"/>
</dbReference>
<dbReference type="STRING" id="5762.D2VIJ7"/>
<sequence>MMKEQQPVEAFSSKNSSSGVCRIFSLVVGDPMKEGKGLGAKTTYLIQTEVVKSGFPETRIVYNSRKRYSDFKLLHDECRKLTSSDFKTIFPPKSFKKFNEKLIAERKEAFQHLLLEFVDNPVLLNNQNLKLFLSIPAQTHLVPPSKHKDIPSSVKFKFSSVLKNEEMKYTFKQFLIEEHNIEPFEFLESCFQIQKQGSILIEEFDRLVIQEFVEHGSSREINIDNRTRNLKNTLSTQTDLVMWNGQLESVLQPATNAVKLHLKTDSFPRFVYNWPTFKQFLSSKSDAFIASITKGSPDSQQALIFV</sequence>
<reference evidence="3 4" key="1">
    <citation type="journal article" date="2010" name="Cell">
        <title>The genome of Naegleria gruberi illuminates early eukaryotic versatility.</title>
        <authorList>
            <person name="Fritz-Laylin L.K."/>
            <person name="Prochnik S.E."/>
            <person name="Ginger M.L."/>
            <person name="Dacks J.B."/>
            <person name="Carpenter M.L."/>
            <person name="Field M.C."/>
            <person name="Kuo A."/>
            <person name="Paredez A."/>
            <person name="Chapman J."/>
            <person name="Pham J."/>
            <person name="Shu S."/>
            <person name="Neupane R."/>
            <person name="Cipriano M."/>
            <person name="Mancuso J."/>
            <person name="Tu H."/>
            <person name="Salamov A."/>
            <person name="Lindquist E."/>
            <person name="Shapiro H."/>
            <person name="Lucas S."/>
            <person name="Grigoriev I.V."/>
            <person name="Cande W.Z."/>
            <person name="Fulton C."/>
            <person name="Rokhsar D.S."/>
            <person name="Dawson S.C."/>
        </authorList>
    </citation>
    <scope>NUCLEOTIDE SEQUENCE [LARGE SCALE GENOMIC DNA]</scope>
    <source>
        <strain evidence="3 4">NEG-M</strain>
    </source>
</reference>
<protein>
    <submittedName>
        <fullName evidence="3">Predicted protein</fullName>
    </submittedName>
</protein>
<name>D2VIJ7_NAEGR</name>
<evidence type="ECO:0000313" key="4">
    <source>
        <dbReference type="Proteomes" id="UP000006671"/>
    </source>
</evidence>
<dbReference type="SUPFAM" id="SSF64268">
    <property type="entry name" value="PX domain"/>
    <property type="match status" value="1"/>
</dbReference>
<dbReference type="PANTHER" id="PTHR10845:SF192">
    <property type="entry name" value="DOUBLE HIT, ISOFORM B"/>
    <property type="match status" value="1"/>
</dbReference>
<dbReference type="RefSeq" id="XP_002676113.1">
    <property type="nucleotide sequence ID" value="XM_002676067.1"/>
</dbReference>
<dbReference type="SUPFAM" id="SSF48097">
    <property type="entry name" value="Regulator of G-protein signaling, RGS"/>
    <property type="match status" value="1"/>
</dbReference>
<dbReference type="GO" id="GO:0035091">
    <property type="term" value="F:phosphatidylinositol binding"/>
    <property type="evidence" value="ECO:0007669"/>
    <property type="project" value="InterPro"/>
</dbReference>
<dbReference type="KEGG" id="ngr:NAEGRDRAFT_68703"/>
<dbReference type="AlphaFoldDB" id="D2VIJ7"/>
<dbReference type="InterPro" id="IPR001683">
    <property type="entry name" value="PX_dom"/>
</dbReference>
<dbReference type="OrthoDB" id="196547at2759"/>
<dbReference type="Gene3D" id="1.10.167.10">
    <property type="entry name" value="Regulator of G-protein Signalling 4, domain 2"/>
    <property type="match status" value="1"/>
</dbReference>